<evidence type="ECO:0000313" key="1">
    <source>
        <dbReference type="EMBL" id="KKK55938.1"/>
    </source>
</evidence>
<gene>
    <name evidence="1" type="ORF">LCGC14_3069520</name>
</gene>
<accession>A0A0F8WH67</accession>
<dbReference type="EMBL" id="LAZR01065247">
    <property type="protein sequence ID" value="KKK55938.1"/>
    <property type="molecule type" value="Genomic_DNA"/>
</dbReference>
<dbReference type="AlphaFoldDB" id="A0A0F8WH67"/>
<sequence length="70" mass="7802">MTQRSKLFEFVILLHNESTSGTSTHLLLSPPIQAVVAATEAEARIQAARRIPDEFADRLGEVEILIRPFV</sequence>
<comment type="caution">
    <text evidence="1">The sequence shown here is derived from an EMBL/GenBank/DDBJ whole genome shotgun (WGS) entry which is preliminary data.</text>
</comment>
<reference evidence="1" key="1">
    <citation type="journal article" date="2015" name="Nature">
        <title>Complex archaea that bridge the gap between prokaryotes and eukaryotes.</title>
        <authorList>
            <person name="Spang A."/>
            <person name="Saw J.H."/>
            <person name="Jorgensen S.L."/>
            <person name="Zaremba-Niedzwiedzka K."/>
            <person name="Martijn J."/>
            <person name="Lind A.E."/>
            <person name="van Eijk R."/>
            <person name="Schleper C."/>
            <person name="Guy L."/>
            <person name="Ettema T.J."/>
        </authorList>
    </citation>
    <scope>NUCLEOTIDE SEQUENCE</scope>
</reference>
<name>A0A0F8WH67_9ZZZZ</name>
<proteinExistence type="predicted"/>
<organism evidence="1">
    <name type="scientific">marine sediment metagenome</name>
    <dbReference type="NCBI Taxonomy" id="412755"/>
    <lineage>
        <taxon>unclassified sequences</taxon>
        <taxon>metagenomes</taxon>
        <taxon>ecological metagenomes</taxon>
    </lineage>
</organism>
<protein>
    <submittedName>
        <fullName evidence="1">Uncharacterized protein</fullName>
    </submittedName>
</protein>